<keyword evidence="1" id="KW-1133">Transmembrane helix</keyword>
<gene>
    <name evidence="2" type="ORF">KS407_07955</name>
</gene>
<evidence type="ECO:0000313" key="3">
    <source>
        <dbReference type="Proteomes" id="UP000790580"/>
    </source>
</evidence>
<comment type="caution">
    <text evidence="2">The sequence shown here is derived from an EMBL/GenBank/DDBJ whole genome shotgun (WGS) entry which is preliminary data.</text>
</comment>
<organism evidence="2 3">
    <name type="scientific">Evansella alkalicola</name>
    <dbReference type="NCBI Taxonomy" id="745819"/>
    <lineage>
        <taxon>Bacteria</taxon>
        <taxon>Bacillati</taxon>
        <taxon>Bacillota</taxon>
        <taxon>Bacilli</taxon>
        <taxon>Bacillales</taxon>
        <taxon>Bacillaceae</taxon>
        <taxon>Evansella</taxon>
    </lineage>
</organism>
<name>A0ABS6JUK5_9BACI</name>
<reference evidence="2 3" key="1">
    <citation type="submission" date="2021-06" db="EMBL/GenBank/DDBJ databases">
        <title>Bacillus sp. RD4P76, an endophyte from a halophyte.</title>
        <authorList>
            <person name="Sun J.-Q."/>
        </authorList>
    </citation>
    <scope>NUCLEOTIDE SEQUENCE [LARGE SCALE GENOMIC DNA]</scope>
    <source>
        <strain evidence="2 3">JCM 17098</strain>
    </source>
</reference>
<feature type="transmembrane region" description="Helical" evidence="1">
    <location>
        <begin position="32"/>
        <end position="56"/>
    </location>
</feature>
<evidence type="ECO:0000313" key="2">
    <source>
        <dbReference type="EMBL" id="MBU9721379.1"/>
    </source>
</evidence>
<keyword evidence="1" id="KW-0472">Membrane</keyword>
<proteinExistence type="predicted"/>
<feature type="transmembrane region" description="Helical" evidence="1">
    <location>
        <begin position="5"/>
        <end position="26"/>
    </location>
</feature>
<evidence type="ECO:0000256" key="1">
    <source>
        <dbReference type="SAM" id="Phobius"/>
    </source>
</evidence>
<sequence length="60" mass="6840">MERFLFIFGLIVFAFCFIFFVMNFVTEYEGLTLLWTVFGMLNACIAMGISEILSVVKGKA</sequence>
<dbReference type="EMBL" id="JAHQCR010000034">
    <property type="protein sequence ID" value="MBU9721379.1"/>
    <property type="molecule type" value="Genomic_DNA"/>
</dbReference>
<keyword evidence="3" id="KW-1185">Reference proteome</keyword>
<keyword evidence="1" id="KW-0812">Transmembrane</keyword>
<dbReference type="RefSeq" id="WP_088075465.1">
    <property type="nucleotide sequence ID" value="NZ_JAHQCR010000034.1"/>
</dbReference>
<dbReference type="Proteomes" id="UP000790580">
    <property type="component" value="Unassembled WGS sequence"/>
</dbReference>
<protein>
    <submittedName>
        <fullName evidence="2">Uncharacterized protein</fullName>
    </submittedName>
</protein>
<accession>A0ABS6JUK5</accession>